<keyword evidence="8" id="KW-0175">Coiled coil</keyword>
<reference evidence="10 11" key="1">
    <citation type="submission" date="2019-12" db="EMBL/GenBank/DDBJ databases">
        <title>Shewanella insulae sp. nov., isolated from a tidal flat.</title>
        <authorList>
            <person name="Yoon J.-H."/>
        </authorList>
    </citation>
    <scope>NUCLEOTIDE SEQUENCE [LARGE SCALE GENOMIC DNA]</scope>
    <source>
        <strain evidence="10 11">JBTF-M18</strain>
    </source>
</reference>
<feature type="coiled-coil region" evidence="8">
    <location>
        <begin position="629"/>
        <end position="656"/>
    </location>
</feature>
<dbReference type="GO" id="GO:0000725">
    <property type="term" value="P:recombinational repair"/>
    <property type="evidence" value="ECO:0007669"/>
    <property type="project" value="TreeGrafter"/>
</dbReference>
<evidence type="ECO:0000256" key="4">
    <source>
        <dbReference type="ARBA" id="ARBA00022840"/>
    </source>
</evidence>
<protein>
    <recommendedName>
        <fullName evidence="6">DNA 3'-5' helicase II</fullName>
    </recommendedName>
</protein>
<sequence>MSSSKQSSNHSNTSKSGLDEINIFNEFVPSKIFSIEKYPLVQPELNRKIAKLTNPKTLNYTTDIAKIIRVLRDREVVEYQHSLMEAAIDNISETTVDIDRIRIGLNLTQNDIDKLLDKKSGFHVIRNSGSDNRRTNLRVDLSSSSLSINRGFAYNNADFSEEYIVPFYTNRYEMFVDGDDYRVINVYVADIKNQYNEGRRLRYNCVIDFIPTRVGAELVSYMLYQFHSVLEVNRYNSLMKNALLLELHTGYIMYGVSQLFSFILTNNKSRTASTCMPKSKKRAKETTYIGERYHHRCIAYDKVLKENKVFVKKCLKRSGSRSRWKDIVIQLPGYKEWFPSQVCSYRVESRKYFDPVDKILLKDIGILDSLLCEVQLIKPIYLAELKDDELEALIMNKRLPEVKKLRDRIEKKYGEGTACFEFERVNLDVSLMLKLKAVLNAIFKPQKLLQPTKGNYRKQVNTVHEFIKPIIESRKEVNDSKADIIAADKRAIYVEGCPGAGKTRLIVDRVKYLLDSGVKPTSITVLAYTRSAKKEFAARISKLGGDSKRVVVDTFSGWCNKLLNRLEGETKKGLDVPDAKEMLSDLIYDGGGYDDEDKAYRDAEKAYSILERMANFEKQSIGGATKRVNAKWVDEIETLQELFEAYKAKKTKCKKRDFNDMLLDVKQQLEDKTAKNRLKIELQHFIVDEAQDSNSTQWEITKQLYSAGINVFMVGDPAQAIFEFRGAKRHFMKKFYEVFPDKSERFQLRLNYRSTPSIVELGNAVRRMISTNFFASESAVNGVKDAKTRAKYCSDFDESLRWLVEDIKQHESDAPNQLILCRYRNHISKVNEALSNAGFDENRLKAVTHTYHGAKGLEADHCYVLDPLLDVEGLSSYKEELCNTYVAITRAKVAMTIIIKENGSAFYPETTGQGGKRESIFLKLPKNLLEIVD</sequence>
<gene>
    <name evidence="10" type="ORF">GNT65_03380</name>
</gene>
<feature type="domain" description="UvrD-like helicase ATP-binding" evidence="9">
    <location>
        <begin position="475"/>
        <end position="755"/>
    </location>
</feature>
<dbReference type="PANTHER" id="PTHR11070:SF2">
    <property type="entry name" value="ATP-DEPENDENT DNA HELICASE SRS2"/>
    <property type="match status" value="1"/>
</dbReference>
<dbReference type="InterPro" id="IPR013986">
    <property type="entry name" value="DExx_box_DNA_helicase_dom_sf"/>
</dbReference>
<dbReference type="GO" id="GO:0005524">
    <property type="term" value="F:ATP binding"/>
    <property type="evidence" value="ECO:0007669"/>
    <property type="project" value="UniProtKB-UniRule"/>
</dbReference>
<evidence type="ECO:0000256" key="5">
    <source>
        <dbReference type="ARBA" id="ARBA00023125"/>
    </source>
</evidence>
<dbReference type="PANTHER" id="PTHR11070">
    <property type="entry name" value="UVRD / RECB / PCRA DNA HELICASE FAMILY MEMBER"/>
    <property type="match status" value="1"/>
</dbReference>
<keyword evidence="11" id="KW-1185">Reference proteome</keyword>
<dbReference type="GO" id="GO:0043138">
    <property type="term" value="F:3'-5' DNA helicase activity"/>
    <property type="evidence" value="ECO:0007669"/>
    <property type="project" value="TreeGrafter"/>
</dbReference>
<evidence type="ECO:0000256" key="2">
    <source>
        <dbReference type="ARBA" id="ARBA00022801"/>
    </source>
</evidence>
<proteinExistence type="predicted"/>
<dbReference type="InterPro" id="IPR014016">
    <property type="entry name" value="UvrD-like_ATP-bd"/>
</dbReference>
<dbReference type="EMBL" id="WRPA01000002">
    <property type="protein sequence ID" value="MXR67713.1"/>
    <property type="molecule type" value="Genomic_DNA"/>
</dbReference>
<dbReference type="InterPro" id="IPR000212">
    <property type="entry name" value="DNA_helicase_UvrD/REP"/>
</dbReference>
<keyword evidence="1 7" id="KW-0547">Nucleotide-binding</keyword>
<keyword evidence="4 7" id="KW-0067">ATP-binding</keyword>
<evidence type="ECO:0000256" key="7">
    <source>
        <dbReference type="PROSITE-ProRule" id="PRU00560"/>
    </source>
</evidence>
<evidence type="ECO:0000256" key="8">
    <source>
        <dbReference type="SAM" id="Coils"/>
    </source>
</evidence>
<keyword evidence="5" id="KW-0238">DNA-binding</keyword>
<keyword evidence="3 7" id="KW-0347">Helicase</keyword>
<evidence type="ECO:0000313" key="11">
    <source>
        <dbReference type="Proteomes" id="UP000474778"/>
    </source>
</evidence>
<dbReference type="Gene3D" id="1.10.10.160">
    <property type="match status" value="1"/>
</dbReference>
<dbReference type="AlphaFoldDB" id="A0A6L7HU88"/>
<comment type="caution">
    <text evidence="10">The sequence shown here is derived from an EMBL/GenBank/DDBJ whole genome shotgun (WGS) entry which is preliminary data.</text>
</comment>
<dbReference type="CDD" id="cd17932">
    <property type="entry name" value="DEXQc_UvrD"/>
    <property type="match status" value="1"/>
</dbReference>
<dbReference type="Pfam" id="PF00580">
    <property type="entry name" value="UvrD-helicase"/>
    <property type="match status" value="1"/>
</dbReference>
<evidence type="ECO:0000259" key="9">
    <source>
        <dbReference type="PROSITE" id="PS51198"/>
    </source>
</evidence>
<keyword evidence="2 7" id="KW-0378">Hydrolase</keyword>
<dbReference type="InterPro" id="IPR027417">
    <property type="entry name" value="P-loop_NTPase"/>
</dbReference>
<dbReference type="Proteomes" id="UP000474778">
    <property type="component" value="Unassembled WGS sequence"/>
</dbReference>
<accession>A0A6L7HU88</accession>
<dbReference type="Gene3D" id="3.40.50.300">
    <property type="entry name" value="P-loop containing nucleotide triphosphate hydrolases"/>
    <property type="match status" value="2"/>
</dbReference>
<organism evidence="10 11">
    <name type="scientific">Shewanella insulae</name>
    <dbReference type="NCBI Taxonomy" id="2681496"/>
    <lineage>
        <taxon>Bacteria</taxon>
        <taxon>Pseudomonadati</taxon>
        <taxon>Pseudomonadota</taxon>
        <taxon>Gammaproteobacteria</taxon>
        <taxon>Alteromonadales</taxon>
        <taxon>Shewanellaceae</taxon>
        <taxon>Shewanella</taxon>
    </lineage>
</organism>
<dbReference type="SUPFAM" id="SSF52540">
    <property type="entry name" value="P-loop containing nucleoside triphosphate hydrolases"/>
    <property type="match status" value="1"/>
</dbReference>
<dbReference type="GO" id="GO:0016787">
    <property type="term" value="F:hydrolase activity"/>
    <property type="evidence" value="ECO:0007669"/>
    <property type="project" value="UniProtKB-UniRule"/>
</dbReference>
<evidence type="ECO:0000256" key="6">
    <source>
        <dbReference type="ARBA" id="ARBA00034923"/>
    </source>
</evidence>
<dbReference type="GO" id="GO:0003677">
    <property type="term" value="F:DNA binding"/>
    <property type="evidence" value="ECO:0007669"/>
    <property type="project" value="UniProtKB-KW"/>
</dbReference>
<feature type="binding site" evidence="7">
    <location>
        <begin position="496"/>
        <end position="503"/>
    </location>
    <ligand>
        <name>ATP</name>
        <dbReference type="ChEBI" id="CHEBI:30616"/>
    </ligand>
</feature>
<evidence type="ECO:0000256" key="1">
    <source>
        <dbReference type="ARBA" id="ARBA00022741"/>
    </source>
</evidence>
<evidence type="ECO:0000256" key="3">
    <source>
        <dbReference type="ARBA" id="ARBA00022806"/>
    </source>
</evidence>
<evidence type="ECO:0000313" key="10">
    <source>
        <dbReference type="EMBL" id="MXR67713.1"/>
    </source>
</evidence>
<name>A0A6L7HU88_9GAMM</name>
<dbReference type="PROSITE" id="PS51198">
    <property type="entry name" value="UVRD_HELICASE_ATP_BIND"/>
    <property type="match status" value="1"/>
</dbReference>
<dbReference type="RefSeq" id="WP_160793708.1">
    <property type="nucleotide sequence ID" value="NZ_WRPA01000002.1"/>
</dbReference>